<dbReference type="AlphaFoldDB" id="A0A2V5ICW3"/>
<evidence type="ECO:0000313" key="1">
    <source>
        <dbReference type="EMBL" id="PYI32992.1"/>
    </source>
</evidence>
<dbReference type="Proteomes" id="UP000248817">
    <property type="component" value="Unassembled WGS sequence"/>
</dbReference>
<reference evidence="1 2" key="1">
    <citation type="submission" date="2018-02" db="EMBL/GenBank/DDBJ databases">
        <title>The genomes of Aspergillus section Nigri reveals drivers in fungal speciation.</title>
        <authorList>
            <consortium name="DOE Joint Genome Institute"/>
            <person name="Vesth T.C."/>
            <person name="Nybo J."/>
            <person name="Theobald S."/>
            <person name="Brandl J."/>
            <person name="Frisvad J.C."/>
            <person name="Nielsen K.F."/>
            <person name="Lyhne E.K."/>
            <person name="Kogle M.E."/>
            <person name="Kuo A."/>
            <person name="Riley R."/>
            <person name="Clum A."/>
            <person name="Nolan M."/>
            <person name="Lipzen A."/>
            <person name="Salamov A."/>
            <person name="Henrissat B."/>
            <person name="Wiebenga A."/>
            <person name="De vries R.P."/>
            <person name="Grigoriev I.V."/>
            <person name="Mortensen U.H."/>
            <person name="Andersen M.R."/>
            <person name="Baker S.E."/>
        </authorList>
    </citation>
    <scope>NUCLEOTIDE SEQUENCE [LARGE SCALE GENOMIC DNA]</scope>
    <source>
        <strain evidence="1 2">CBS 114.80</strain>
    </source>
</reference>
<dbReference type="EMBL" id="KZ825487">
    <property type="protein sequence ID" value="PYI32992.1"/>
    <property type="molecule type" value="Genomic_DNA"/>
</dbReference>
<gene>
    <name evidence="1" type="ORF">BP00DRAFT_445015</name>
</gene>
<proteinExistence type="predicted"/>
<protein>
    <submittedName>
        <fullName evidence="1">Uncharacterized protein</fullName>
    </submittedName>
</protein>
<organism evidence="1 2">
    <name type="scientific">Aspergillus indologenus CBS 114.80</name>
    <dbReference type="NCBI Taxonomy" id="1450541"/>
    <lineage>
        <taxon>Eukaryota</taxon>
        <taxon>Fungi</taxon>
        <taxon>Dikarya</taxon>
        <taxon>Ascomycota</taxon>
        <taxon>Pezizomycotina</taxon>
        <taxon>Eurotiomycetes</taxon>
        <taxon>Eurotiomycetidae</taxon>
        <taxon>Eurotiales</taxon>
        <taxon>Aspergillaceae</taxon>
        <taxon>Aspergillus</taxon>
        <taxon>Aspergillus subgen. Circumdati</taxon>
    </lineage>
</organism>
<keyword evidence="2" id="KW-1185">Reference proteome</keyword>
<accession>A0A2V5ICW3</accession>
<name>A0A2V5ICW3_9EURO</name>
<evidence type="ECO:0000313" key="2">
    <source>
        <dbReference type="Proteomes" id="UP000248817"/>
    </source>
</evidence>
<sequence length="164" mass="17803">MLRLASRGLFSYPKTGPCTARYFHRATLDFITYDATGKLVTEGLSGYIGNPGESYVIVPTKVGNAFRAASPVASSAATAAQDKCKLTFFHDSKHFGFEPESYPRLYVPNELPRQTESNTSSATLFLTGVTHEIVLDGTSDAKFAEDSSASAKKLAPVLEMLKHM</sequence>